<keyword evidence="1" id="KW-0472">Membrane</keyword>
<dbReference type="GeneID" id="105430051"/>
<name>A0A6I9XAD2_9HYME</name>
<protein>
    <submittedName>
        <fullName evidence="3 4">Uncharacterized protein LOC105430051</fullName>
    </submittedName>
</protein>
<sequence length="313" mass="35333">MPKIKSDDKIKIVDLSCVYNEDPVHIQYHGLMLKGVANQLGRWPNDLFGLFMAASLVISSFVLLAFVTAIFCLPIASDVNCCELKVSKDECSLNVYFVKEATQVWSREEFCYIEAAAREQPNLNIHIINLIRTSDILNTSEVNLKMALAIQNANIHIANFSIDKFFNKTELSSIAKNLSNDLLLMAARAYLLWNFPGIAMHPSAYCNLSIINKSQWNKVGKRNCMPDELATIDPTIDLQATGVHCQAFLGFLLREISRNATQIYNLKDALDRFCPKIDNCPEVRVLDLKSRCPINVFDCPTVYTSEKSWKLAK</sequence>
<dbReference type="KEGG" id="pbar:105430051"/>
<organism evidence="2 3">
    <name type="scientific">Pogonomyrmex barbatus</name>
    <name type="common">red harvester ant</name>
    <dbReference type="NCBI Taxonomy" id="144034"/>
    <lineage>
        <taxon>Eukaryota</taxon>
        <taxon>Metazoa</taxon>
        <taxon>Ecdysozoa</taxon>
        <taxon>Arthropoda</taxon>
        <taxon>Hexapoda</taxon>
        <taxon>Insecta</taxon>
        <taxon>Pterygota</taxon>
        <taxon>Neoptera</taxon>
        <taxon>Endopterygota</taxon>
        <taxon>Hymenoptera</taxon>
        <taxon>Apocrita</taxon>
        <taxon>Aculeata</taxon>
        <taxon>Formicoidea</taxon>
        <taxon>Formicidae</taxon>
        <taxon>Myrmicinae</taxon>
        <taxon>Pogonomyrmex</taxon>
    </lineage>
</organism>
<evidence type="ECO:0000256" key="1">
    <source>
        <dbReference type="SAM" id="Phobius"/>
    </source>
</evidence>
<evidence type="ECO:0000313" key="2">
    <source>
        <dbReference type="Proteomes" id="UP000504615"/>
    </source>
</evidence>
<evidence type="ECO:0000313" key="3">
    <source>
        <dbReference type="RefSeq" id="XP_011641676.1"/>
    </source>
</evidence>
<feature type="transmembrane region" description="Helical" evidence="1">
    <location>
        <begin position="47"/>
        <end position="76"/>
    </location>
</feature>
<keyword evidence="2" id="KW-1185">Reference proteome</keyword>
<proteinExistence type="predicted"/>
<dbReference type="RefSeq" id="XP_011641676.1">
    <property type="nucleotide sequence ID" value="XM_011643374.2"/>
</dbReference>
<accession>A0A6I9XAD2</accession>
<dbReference type="RefSeq" id="XP_025074827.1">
    <property type="nucleotide sequence ID" value="XM_025219042.1"/>
</dbReference>
<dbReference type="AlphaFoldDB" id="A0A6I9XAD2"/>
<keyword evidence="1" id="KW-1133">Transmembrane helix</keyword>
<keyword evidence="1" id="KW-0812">Transmembrane</keyword>
<dbReference type="OrthoDB" id="7700731at2759"/>
<gene>
    <name evidence="3 4" type="primary">LOC105430051</name>
</gene>
<dbReference type="Proteomes" id="UP000504615">
    <property type="component" value="Unplaced"/>
</dbReference>
<evidence type="ECO:0000313" key="4">
    <source>
        <dbReference type="RefSeq" id="XP_025074827.1"/>
    </source>
</evidence>
<reference evidence="3 4" key="1">
    <citation type="submission" date="2025-04" db="UniProtKB">
        <authorList>
            <consortium name="RefSeq"/>
        </authorList>
    </citation>
    <scope>IDENTIFICATION</scope>
</reference>